<sequence>MNRRLLAVIAWTSLFGTFFPWISGLQSEAIGADAKRPNIVWLVSEDNSPFLGCYGYPDAHTPHLDKLATEGIRYTNAFANAPVCAPARCTIITGMYATSLGTQNMRSRNFVPPEQIPFFTQYLRDAGYYCSNNSKTDYNLSPFQEQAWNQMSRGDHRQRKEGQPFFAVYNFGSSHESSLHKPLDKSLTTAKVTLPPYHPDTPETRGNWAMYHKILTGMDAQVGEMLARLESEGVADDTIVIYYADHGGILPRSKRFLYDSGVHVPMIVRFGKNFAHLAPQQAGSATDRLVSFVDLAPTVLSLAGIEVPEHLQGEAFLGKQTAPPREYVYCFRGRMDERYDMYRAVRDQQFKYVRNYHPEVIYGLHLNYLWKMPATVAWEAAYKAGKCNAAQSIFWETKPAEELYDTQADPWEVNNLAADPQYADTLKRMRKANQEHLLAIHDSGFWPEAEMVSQAKGSSIYALVRDPKRYPLEQLMAAAEAATSRDPQQLPAIEQMLSADHPAIRYWGAIGCRVLGDEAKSLQPELRKLLEDPSPSVQIAAADALVHQGETEQPLALLEQRVLDSQEYVALYAANVLENMGEAARPALPALQKASKRDGYLARATEYTVEKLSSSK</sequence>
<gene>
    <name evidence="6" type="ORF">Pla8534_49240</name>
</gene>
<dbReference type="Gene3D" id="1.25.10.10">
    <property type="entry name" value="Leucine-rich Repeat Variant"/>
    <property type="match status" value="1"/>
</dbReference>
<keyword evidence="2" id="KW-0479">Metal-binding</keyword>
<keyword evidence="7" id="KW-1185">Reference proteome</keyword>
<proteinExistence type="inferred from homology"/>
<dbReference type="InterPro" id="IPR016024">
    <property type="entry name" value="ARM-type_fold"/>
</dbReference>
<protein>
    <submittedName>
        <fullName evidence="6">Arylsulfatase</fullName>
        <ecNumber evidence="6">3.1.6.1</ecNumber>
    </submittedName>
</protein>
<dbReference type="Pfam" id="PF13646">
    <property type="entry name" value="HEAT_2"/>
    <property type="match status" value="1"/>
</dbReference>
<dbReference type="InterPro" id="IPR050738">
    <property type="entry name" value="Sulfatase"/>
</dbReference>
<dbReference type="InterPro" id="IPR024607">
    <property type="entry name" value="Sulfatase_CS"/>
</dbReference>
<evidence type="ECO:0000259" key="5">
    <source>
        <dbReference type="Pfam" id="PF00884"/>
    </source>
</evidence>
<keyword evidence="3 6" id="KW-0378">Hydrolase</keyword>
<evidence type="ECO:0000256" key="1">
    <source>
        <dbReference type="ARBA" id="ARBA00008779"/>
    </source>
</evidence>
<keyword evidence="4" id="KW-0106">Calcium</keyword>
<dbReference type="SUPFAM" id="SSF53649">
    <property type="entry name" value="Alkaline phosphatase-like"/>
    <property type="match status" value="1"/>
</dbReference>
<dbReference type="InterPro" id="IPR000917">
    <property type="entry name" value="Sulfatase_N"/>
</dbReference>
<evidence type="ECO:0000256" key="3">
    <source>
        <dbReference type="ARBA" id="ARBA00022801"/>
    </source>
</evidence>
<dbReference type="GO" id="GO:0046872">
    <property type="term" value="F:metal ion binding"/>
    <property type="evidence" value="ECO:0007669"/>
    <property type="project" value="UniProtKB-KW"/>
</dbReference>
<dbReference type="Proteomes" id="UP000317648">
    <property type="component" value="Chromosome"/>
</dbReference>
<reference evidence="6 7" key="1">
    <citation type="submission" date="2019-02" db="EMBL/GenBank/DDBJ databases">
        <title>Deep-cultivation of Planctomycetes and their phenomic and genomic characterization uncovers novel biology.</title>
        <authorList>
            <person name="Wiegand S."/>
            <person name="Jogler M."/>
            <person name="Boedeker C."/>
            <person name="Pinto D."/>
            <person name="Vollmers J."/>
            <person name="Rivas-Marin E."/>
            <person name="Kohn T."/>
            <person name="Peeters S.H."/>
            <person name="Heuer A."/>
            <person name="Rast P."/>
            <person name="Oberbeckmann S."/>
            <person name="Bunk B."/>
            <person name="Jeske O."/>
            <person name="Meyerdierks A."/>
            <person name="Storesund J.E."/>
            <person name="Kallscheuer N."/>
            <person name="Luecker S."/>
            <person name="Lage O.M."/>
            <person name="Pohl T."/>
            <person name="Merkel B.J."/>
            <person name="Hornburger P."/>
            <person name="Mueller R.-W."/>
            <person name="Bruemmer F."/>
            <person name="Labrenz M."/>
            <person name="Spormann A.M."/>
            <person name="Op den Camp H."/>
            <person name="Overmann J."/>
            <person name="Amann R."/>
            <person name="Jetten M.S.M."/>
            <person name="Mascher T."/>
            <person name="Medema M.H."/>
            <person name="Devos D.P."/>
            <person name="Kaster A.-K."/>
            <person name="Ovreas L."/>
            <person name="Rohde M."/>
            <person name="Galperin M.Y."/>
            <person name="Jogler C."/>
        </authorList>
    </citation>
    <scope>NUCLEOTIDE SEQUENCE [LARGE SCALE GENOMIC DNA]</scope>
    <source>
        <strain evidence="6 7">Pla85_3_4</strain>
    </source>
</reference>
<accession>A0A518DZ30</accession>
<dbReference type="CDD" id="cd16027">
    <property type="entry name" value="SGSH"/>
    <property type="match status" value="1"/>
</dbReference>
<dbReference type="EC" id="3.1.6.1" evidence="6"/>
<feature type="domain" description="Sulfatase N-terminal" evidence="5">
    <location>
        <begin position="37"/>
        <end position="305"/>
    </location>
</feature>
<organism evidence="6 7">
    <name type="scientific">Lignipirellula cremea</name>
    <dbReference type="NCBI Taxonomy" id="2528010"/>
    <lineage>
        <taxon>Bacteria</taxon>
        <taxon>Pseudomonadati</taxon>
        <taxon>Planctomycetota</taxon>
        <taxon>Planctomycetia</taxon>
        <taxon>Pirellulales</taxon>
        <taxon>Pirellulaceae</taxon>
        <taxon>Lignipirellula</taxon>
    </lineage>
</organism>
<dbReference type="OrthoDB" id="9763613at2"/>
<dbReference type="Pfam" id="PF00884">
    <property type="entry name" value="Sulfatase"/>
    <property type="match status" value="1"/>
</dbReference>
<dbReference type="AlphaFoldDB" id="A0A518DZ30"/>
<dbReference type="RefSeq" id="WP_145055893.1">
    <property type="nucleotide sequence ID" value="NZ_CP036433.1"/>
</dbReference>
<evidence type="ECO:0000313" key="7">
    <source>
        <dbReference type="Proteomes" id="UP000317648"/>
    </source>
</evidence>
<name>A0A518DZ30_9BACT</name>
<dbReference type="InterPro" id="IPR017850">
    <property type="entry name" value="Alkaline_phosphatase_core_sf"/>
</dbReference>
<dbReference type="PROSITE" id="PS00523">
    <property type="entry name" value="SULFATASE_1"/>
    <property type="match status" value="1"/>
</dbReference>
<dbReference type="EMBL" id="CP036433">
    <property type="protein sequence ID" value="QDU97098.1"/>
    <property type="molecule type" value="Genomic_DNA"/>
</dbReference>
<evidence type="ECO:0000256" key="2">
    <source>
        <dbReference type="ARBA" id="ARBA00022723"/>
    </source>
</evidence>
<comment type="similarity">
    <text evidence="1">Belongs to the sulfatase family.</text>
</comment>
<evidence type="ECO:0000313" key="6">
    <source>
        <dbReference type="EMBL" id="QDU97098.1"/>
    </source>
</evidence>
<dbReference type="SUPFAM" id="SSF48371">
    <property type="entry name" value="ARM repeat"/>
    <property type="match status" value="1"/>
</dbReference>
<dbReference type="InterPro" id="IPR011989">
    <property type="entry name" value="ARM-like"/>
</dbReference>
<dbReference type="PANTHER" id="PTHR42693">
    <property type="entry name" value="ARYLSULFATASE FAMILY MEMBER"/>
    <property type="match status" value="1"/>
</dbReference>
<dbReference type="GO" id="GO:0004065">
    <property type="term" value="F:arylsulfatase activity"/>
    <property type="evidence" value="ECO:0007669"/>
    <property type="project" value="UniProtKB-EC"/>
</dbReference>
<dbReference type="Gene3D" id="3.40.720.10">
    <property type="entry name" value="Alkaline Phosphatase, subunit A"/>
    <property type="match status" value="1"/>
</dbReference>
<dbReference type="KEGG" id="lcre:Pla8534_49240"/>
<dbReference type="PANTHER" id="PTHR42693:SF53">
    <property type="entry name" value="ENDO-4-O-SULFATASE"/>
    <property type="match status" value="1"/>
</dbReference>
<evidence type="ECO:0000256" key="4">
    <source>
        <dbReference type="ARBA" id="ARBA00022837"/>
    </source>
</evidence>